<evidence type="ECO:0000313" key="3">
    <source>
        <dbReference type="Proteomes" id="UP001236795"/>
    </source>
</evidence>
<evidence type="ECO:0000256" key="1">
    <source>
        <dbReference type="SAM" id="MobiDB-lite"/>
    </source>
</evidence>
<dbReference type="RefSeq" id="WP_106432448.1">
    <property type="nucleotide sequence ID" value="NZ_JAUSWC010000006.1"/>
</dbReference>
<accession>A0ABU0KCX2</accession>
<proteinExistence type="predicted"/>
<keyword evidence="3" id="KW-1185">Reference proteome</keyword>
<gene>
    <name evidence="2" type="ORF">QO019_002049</name>
</gene>
<feature type="region of interest" description="Disordered" evidence="1">
    <location>
        <begin position="1"/>
        <end position="32"/>
    </location>
</feature>
<comment type="caution">
    <text evidence="2">The sequence shown here is derived from an EMBL/GenBank/DDBJ whole genome shotgun (WGS) entry which is preliminary data.</text>
</comment>
<dbReference type="EMBL" id="JAUSWC010000006">
    <property type="protein sequence ID" value="MDQ0487198.1"/>
    <property type="molecule type" value="Genomic_DNA"/>
</dbReference>
<dbReference type="Proteomes" id="UP001236795">
    <property type="component" value="Unassembled WGS sequence"/>
</dbReference>
<sequence>MTRRRAGPTASFHRPGGPPVTREEHPQGDIDQDGVRDLTELLEERSRQAQNGDAPTAALGD</sequence>
<feature type="compositionally biased region" description="Basic and acidic residues" evidence="1">
    <location>
        <begin position="21"/>
        <end position="32"/>
    </location>
</feature>
<name>A0ABU0KCX2_9ACTN</name>
<organism evidence="2 3">
    <name type="scientific">Streptomyces thermodiastaticus</name>
    <dbReference type="NCBI Taxonomy" id="44061"/>
    <lineage>
        <taxon>Bacteria</taxon>
        <taxon>Bacillati</taxon>
        <taxon>Actinomycetota</taxon>
        <taxon>Actinomycetes</taxon>
        <taxon>Kitasatosporales</taxon>
        <taxon>Streptomycetaceae</taxon>
        <taxon>Streptomyces</taxon>
    </lineage>
</organism>
<protein>
    <submittedName>
        <fullName evidence="2">Uncharacterized protein</fullName>
    </submittedName>
</protein>
<reference evidence="2 3" key="1">
    <citation type="submission" date="2023-07" db="EMBL/GenBank/DDBJ databases">
        <title>Genomic Encyclopedia of Type Strains, Phase IV (KMG-IV): sequencing the most valuable type-strain genomes for metagenomic binning, comparative biology and taxonomic classification.</title>
        <authorList>
            <person name="Goeker M."/>
        </authorList>
    </citation>
    <scope>NUCLEOTIDE SEQUENCE [LARGE SCALE GENOMIC DNA]</scope>
    <source>
        <strain evidence="2 3">DSM 40573</strain>
    </source>
</reference>
<evidence type="ECO:0000313" key="2">
    <source>
        <dbReference type="EMBL" id="MDQ0487198.1"/>
    </source>
</evidence>